<feature type="signal peptide" evidence="2">
    <location>
        <begin position="1"/>
        <end position="24"/>
    </location>
</feature>
<dbReference type="AlphaFoldDB" id="A0A7W3Y6T8"/>
<organism evidence="3 4">
    <name type="scientific">Marilutibacter spongiae</name>
    <dbReference type="NCBI Taxonomy" id="2025720"/>
    <lineage>
        <taxon>Bacteria</taxon>
        <taxon>Pseudomonadati</taxon>
        <taxon>Pseudomonadota</taxon>
        <taxon>Gammaproteobacteria</taxon>
        <taxon>Lysobacterales</taxon>
        <taxon>Lysobacteraceae</taxon>
        <taxon>Marilutibacter</taxon>
    </lineage>
</organism>
<dbReference type="EMBL" id="JACHTF010000019">
    <property type="protein sequence ID" value="MBB1061843.1"/>
    <property type="molecule type" value="Genomic_DNA"/>
</dbReference>
<proteinExistence type="predicted"/>
<dbReference type="RefSeq" id="WP_182688612.1">
    <property type="nucleotide sequence ID" value="NZ_JACHTF010000019.1"/>
</dbReference>
<feature type="chain" id="PRO_5031281042" evidence="2">
    <location>
        <begin position="25"/>
        <end position="426"/>
    </location>
</feature>
<name>A0A7W3Y6T8_9GAMM</name>
<keyword evidence="4" id="KW-1185">Reference proteome</keyword>
<dbReference type="Proteomes" id="UP000523196">
    <property type="component" value="Unassembled WGS sequence"/>
</dbReference>
<sequence length="426" mass="45538">MNRRVAAGSAGLALLAAAAAWAWASGAIPHPFAPADPPIELVESGSSKARDLGERFEPSPKPSLPDGTLPGTADPFHVPDRLVDKPPRPADDPPGWQNPFDMPSDLVKPADLTAEAWQRRKRAREAAFGAESRFPANPQDDRGSFRFDWAIVHTVDSADLLADFEYHVNSADGSALVAGDAIRPLLGHLPAAADIDFLLRKANGDLLACGTHDRVGKACLKLGEDLPAAFAWLGHATRTGAFLSSIASTPQRLGSPPPGRARGARGRVDIDGEPHYLQVWVAPGASPVATQVAWLGMGSGVLKDTRSRINREVRRVRYEGIDRDGGDVVVDTESIRPSVAARDTRDYRIVTAFGSSALAEATAIGAGMQEVAAREVQALDRALRECLPGDAGRACRRLYREKIKAANAASRDEALDWARQQGLTVD</sequence>
<gene>
    <name evidence="3" type="ORF">H4F98_14810</name>
</gene>
<evidence type="ECO:0000313" key="4">
    <source>
        <dbReference type="Proteomes" id="UP000523196"/>
    </source>
</evidence>
<accession>A0A7W3Y6T8</accession>
<keyword evidence="2" id="KW-0732">Signal</keyword>
<comment type="caution">
    <text evidence="3">The sequence shown here is derived from an EMBL/GenBank/DDBJ whole genome shotgun (WGS) entry which is preliminary data.</text>
</comment>
<reference evidence="3 4" key="1">
    <citation type="submission" date="2020-08" db="EMBL/GenBank/DDBJ databases">
        <authorList>
            <person name="Xu S."/>
            <person name="Li A."/>
        </authorList>
    </citation>
    <scope>NUCLEOTIDE SEQUENCE [LARGE SCALE GENOMIC DNA]</scope>
    <source>
        <strain evidence="3 4">119BY6-57</strain>
    </source>
</reference>
<evidence type="ECO:0000313" key="3">
    <source>
        <dbReference type="EMBL" id="MBB1061843.1"/>
    </source>
</evidence>
<feature type="region of interest" description="Disordered" evidence="1">
    <location>
        <begin position="50"/>
        <end position="97"/>
    </location>
</feature>
<evidence type="ECO:0000256" key="1">
    <source>
        <dbReference type="SAM" id="MobiDB-lite"/>
    </source>
</evidence>
<evidence type="ECO:0000256" key="2">
    <source>
        <dbReference type="SAM" id="SignalP"/>
    </source>
</evidence>
<feature type="compositionally biased region" description="Basic and acidic residues" evidence="1">
    <location>
        <begin position="77"/>
        <end position="91"/>
    </location>
</feature>
<protein>
    <submittedName>
        <fullName evidence="3">Uncharacterized protein</fullName>
    </submittedName>
</protein>